<reference evidence="1" key="1">
    <citation type="journal article" date="2023" name="PeerJ">
        <title>Selection and evaluation of lactic acid bacteria from chicken feces in Thailand as potential probiotics.</title>
        <authorList>
            <person name="Khurajog B."/>
            <person name="Disastra Y."/>
            <person name="Lawwyne L.D."/>
            <person name="Sirichokchatchawan W."/>
            <person name="Niyomtham W."/>
            <person name="Yindee J."/>
            <person name="Hampson D.J."/>
            <person name="Prapasarakul N."/>
        </authorList>
    </citation>
    <scope>NUCLEOTIDE SEQUENCE</scope>
    <source>
        <strain evidence="1">BF9</strain>
    </source>
</reference>
<evidence type="ECO:0000313" key="1">
    <source>
        <dbReference type="EMBL" id="MDV2620273.1"/>
    </source>
</evidence>
<dbReference type="InterPro" id="IPR029060">
    <property type="entry name" value="PIN-like_dom_sf"/>
</dbReference>
<protein>
    <recommendedName>
        <fullName evidence="3">PIN domain-containing protein</fullName>
    </recommendedName>
</protein>
<accession>A0AAW8YEP1</accession>
<reference evidence="1" key="2">
    <citation type="submission" date="2023-10" db="EMBL/GenBank/DDBJ databases">
        <authorList>
            <person name="Khurajog B."/>
        </authorList>
    </citation>
    <scope>NUCLEOTIDE SEQUENCE</scope>
    <source>
        <strain evidence="1">BF9</strain>
    </source>
</reference>
<comment type="caution">
    <text evidence="1">The sequence shown here is derived from an EMBL/GenBank/DDBJ whole genome shotgun (WGS) entry which is preliminary data.</text>
</comment>
<name>A0AAW8YEP1_PEDAC</name>
<dbReference type="Gene3D" id="3.40.50.1010">
    <property type="entry name" value="5'-nuclease"/>
    <property type="match status" value="1"/>
</dbReference>
<evidence type="ECO:0000313" key="2">
    <source>
        <dbReference type="Proteomes" id="UP001280897"/>
    </source>
</evidence>
<dbReference type="AlphaFoldDB" id="A0AAW8YEP1"/>
<dbReference type="RefSeq" id="WP_317071807.1">
    <property type="nucleotide sequence ID" value="NZ_JAWJAV010000001.1"/>
</dbReference>
<dbReference type="Proteomes" id="UP001280897">
    <property type="component" value="Unassembled WGS sequence"/>
</dbReference>
<dbReference type="SUPFAM" id="SSF88723">
    <property type="entry name" value="PIN domain-like"/>
    <property type="match status" value="1"/>
</dbReference>
<gene>
    <name evidence="1" type="ORF">R0G89_00790</name>
</gene>
<dbReference type="EMBL" id="JAWJAV010000001">
    <property type="protein sequence ID" value="MDV2620273.1"/>
    <property type="molecule type" value="Genomic_DNA"/>
</dbReference>
<proteinExistence type="predicted"/>
<sequence length="175" mass="20856">MTKKVNPEVIKYWNNENILVDTNIWLYIYGPEYVDAPKKYSNTFFNMLENGANFYWNFSIISEFINRSTRLSYAAYLKSEGHLREEFDYKRNYRPTQHFKEHYDQAISDIQEILKIATVVQTSKESIENSVNHLSMLDFNDDIIIKDSLINNLNIFTADRDYLSYPDENLKIYCI</sequence>
<evidence type="ECO:0008006" key="3">
    <source>
        <dbReference type="Google" id="ProtNLM"/>
    </source>
</evidence>
<organism evidence="1 2">
    <name type="scientific">Pediococcus acidilactici</name>
    <dbReference type="NCBI Taxonomy" id="1254"/>
    <lineage>
        <taxon>Bacteria</taxon>
        <taxon>Bacillati</taxon>
        <taxon>Bacillota</taxon>
        <taxon>Bacilli</taxon>
        <taxon>Lactobacillales</taxon>
        <taxon>Lactobacillaceae</taxon>
        <taxon>Pediococcus</taxon>
        <taxon>Pediococcus acidilactici group</taxon>
    </lineage>
</organism>